<keyword evidence="7" id="KW-0229">DNA integration</keyword>
<evidence type="ECO:0000256" key="3">
    <source>
        <dbReference type="ARBA" id="ARBA00022723"/>
    </source>
</evidence>
<name>A0A0C2XBC7_AMAMK</name>
<dbReference type="PANTHER" id="PTHR42648">
    <property type="entry name" value="TRANSPOSASE, PUTATIVE-RELATED"/>
    <property type="match status" value="1"/>
</dbReference>
<protein>
    <recommendedName>
        <fullName evidence="13">GAG-pre-integrase domain-containing protein</fullName>
    </recommendedName>
</protein>
<feature type="non-terminal residue" evidence="11">
    <location>
        <position position="87"/>
    </location>
</feature>
<evidence type="ECO:0000256" key="10">
    <source>
        <dbReference type="ARBA" id="ARBA00023172"/>
    </source>
</evidence>
<proteinExistence type="predicted"/>
<keyword evidence="6" id="KW-0460">Magnesium</keyword>
<keyword evidence="2" id="KW-0540">Nuclease</keyword>
<dbReference type="EMBL" id="KN818238">
    <property type="protein sequence ID" value="KIL66128.1"/>
    <property type="molecule type" value="Genomic_DNA"/>
</dbReference>
<dbReference type="InterPro" id="IPR039537">
    <property type="entry name" value="Retrotran_Ty1/copia-like"/>
</dbReference>
<keyword evidence="9" id="KW-0808">Transferase</keyword>
<reference evidence="11 12" key="1">
    <citation type="submission" date="2014-04" db="EMBL/GenBank/DDBJ databases">
        <title>Evolutionary Origins and Diversification of the Mycorrhizal Mutualists.</title>
        <authorList>
            <consortium name="DOE Joint Genome Institute"/>
            <consortium name="Mycorrhizal Genomics Consortium"/>
            <person name="Kohler A."/>
            <person name="Kuo A."/>
            <person name="Nagy L.G."/>
            <person name="Floudas D."/>
            <person name="Copeland A."/>
            <person name="Barry K.W."/>
            <person name="Cichocki N."/>
            <person name="Veneault-Fourrey C."/>
            <person name="LaButti K."/>
            <person name="Lindquist E.A."/>
            <person name="Lipzen A."/>
            <person name="Lundell T."/>
            <person name="Morin E."/>
            <person name="Murat C."/>
            <person name="Riley R."/>
            <person name="Ohm R."/>
            <person name="Sun H."/>
            <person name="Tunlid A."/>
            <person name="Henrissat B."/>
            <person name="Grigoriev I.V."/>
            <person name="Hibbett D.S."/>
            <person name="Martin F."/>
        </authorList>
    </citation>
    <scope>NUCLEOTIDE SEQUENCE [LARGE SCALE GENOMIC DNA]</scope>
    <source>
        <strain evidence="11 12">Koide BX008</strain>
    </source>
</reference>
<dbReference type="GO" id="GO:0015074">
    <property type="term" value="P:DNA integration"/>
    <property type="evidence" value="ECO:0007669"/>
    <property type="project" value="UniProtKB-KW"/>
</dbReference>
<keyword evidence="10" id="KW-0233">DNA recombination</keyword>
<keyword evidence="8" id="KW-0695">RNA-directed DNA polymerase</keyword>
<evidence type="ECO:0000256" key="1">
    <source>
        <dbReference type="ARBA" id="ARBA00022695"/>
    </source>
</evidence>
<dbReference type="AlphaFoldDB" id="A0A0C2XBC7"/>
<keyword evidence="1" id="KW-0548">Nucleotidyltransferase</keyword>
<keyword evidence="3" id="KW-0479">Metal-binding</keyword>
<dbReference type="HOGENOM" id="CLU_102301_2_1_1"/>
<dbReference type="GO" id="GO:0003964">
    <property type="term" value="F:RNA-directed DNA polymerase activity"/>
    <property type="evidence" value="ECO:0007669"/>
    <property type="project" value="UniProtKB-KW"/>
</dbReference>
<evidence type="ECO:0000256" key="6">
    <source>
        <dbReference type="ARBA" id="ARBA00022842"/>
    </source>
</evidence>
<dbReference type="STRING" id="946122.A0A0C2XBC7"/>
<dbReference type="Proteomes" id="UP000054549">
    <property type="component" value="Unassembled WGS sequence"/>
</dbReference>
<keyword evidence="12" id="KW-1185">Reference proteome</keyword>
<dbReference type="GO" id="GO:0016787">
    <property type="term" value="F:hydrolase activity"/>
    <property type="evidence" value="ECO:0007669"/>
    <property type="project" value="UniProtKB-KW"/>
</dbReference>
<evidence type="ECO:0000256" key="8">
    <source>
        <dbReference type="ARBA" id="ARBA00022918"/>
    </source>
</evidence>
<evidence type="ECO:0008006" key="13">
    <source>
        <dbReference type="Google" id="ProtNLM"/>
    </source>
</evidence>
<evidence type="ECO:0000313" key="12">
    <source>
        <dbReference type="Proteomes" id="UP000054549"/>
    </source>
</evidence>
<organism evidence="11 12">
    <name type="scientific">Amanita muscaria (strain Koide BX008)</name>
    <dbReference type="NCBI Taxonomy" id="946122"/>
    <lineage>
        <taxon>Eukaryota</taxon>
        <taxon>Fungi</taxon>
        <taxon>Dikarya</taxon>
        <taxon>Basidiomycota</taxon>
        <taxon>Agaricomycotina</taxon>
        <taxon>Agaricomycetes</taxon>
        <taxon>Agaricomycetidae</taxon>
        <taxon>Agaricales</taxon>
        <taxon>Pluteineae</taxon>
        <taxon>Amanitaceae</taxon>
        <taxon>Amanita</taxon>
    </lineage>
</organism>
<keyword evidence="4" id="KW-0255">Endonuclease</keyword>
<dbReference type="GO" id="GO:0003887">
    <property type="term" value="F:DNA-directed DNA polymerase activity"/>
    <property type="evidence" value="ECO:0007669"/>
    <property type="project" value="UniProtKB-KW"/>
</dbReference>
<gene>
    <name evidence="11" type="ORF">M378DRAFT_29830</name>
</gene>
<evidence type="ECO:0000256" key="5">
    <source>
        <dbReference type="ARBA" id="ARBA00022801"/>
    </source>
</evidence>
<keyword evidence="5" id="KW-0378">Hydrolase</keyword>
<evidence type="ECO:0000256" key="9">
    <source>
        <dbReference type="ARBA" id="ARBA00022932"/>
    </source>
</evidence>
<evidence type="ECO:0000313" key="11">
    <source>
        <dbReference type="EMBL" id="KIL66128.1"/>
    </source>
</evidence>
<dbReference type="OrthoDB" id="7691805at2759"/>
<dbReference type="InParanoid" id="A0A0C2XBC7"/>
<dbReference type="GO" id="GO:0004519">
    <property type="term" value="F:endonuclease activity"/>
    <property type="evidence" value="ECO:0007669"/>
    <property type="project" value="UniProtKB-KW"/>
</dbReference>
<evidence type="ECO:0000256" key="4">
    <source>
        <dbReference type="ARBA" id="ARBA00022759"/>
    </source>
</evidence>
<dbReference type="PANTHER" id="PTHR42648:SF11">
    <property type="entry name" value="TRANSPOSON TY4-P GAG-POL POLYPROTEIN"/>
    <property type="match status" value="1"/>
</dbReference>
<accession>A0A0C2XBC7</accession>
<dbReference type="GO" id="GO:0046872">
    <property type="term" value="F:metal ion binding"/>
    <property type="evidence" value="ECO:0007669"/>
    <property type="project" value="UniProtKB-KW"/>
</dbReference>
<evidence type="ECO:0000256" key="7">
    <source>
        <dbReference type="ARBA" id="ARBA00022908"/>
    </source>
</evidence>
<keyword evidence="9" id="KW-0239">DNA-directed DNA polymerase</keyword>
<sequence length="87" mass="9706">MGHVNHDSLRRMVKEGTISGIDLDMDSKPEPCRQCIEAKASRRPFPKLSTSSRAKKYGDKVVSDLWGPAPTTSIKGNQYYAAFQDAY</sequence>
<dbReference type="GO" id="GO:0006310">
    <property type="term" value="P:DNA recombination"/>
    <property type="evidence" value="ECO:0007669"/>
    <property type="project" value="UniProtKB-KW"/>
</dbReference>
<evidence type="ECO:0000256" key="2">
    <source>
        <dbReference type="ARBA" id="ARBA00022722"/>
    </source>
</evidence>